<dbReference type="Pfam" id="PF09343">
    <property type="entry name" value="DUF2460"/>
    <property type="match status" value="1"/>
</dbReference>
<dbReference type="RefSeq" id="WP_109658738.1">
    <property type="nucleotide sequence ID" value="NZ_QGGH01000001.1"/>
</dbReference>
<evidence type="ECO:0000259" key="1">
    <source>
        <dbReference type="Pfam" id="PF09343"/>
    </source>
</evidence>
<name>A0A8E2WIE6_RHILI</name>
<evidence type="ECO:0000313" key="3">
    <source>
        <dbReference type="Proteomes" id="UP000245631"/>
    </source>
</evidence>
<dbReference type="Proteomes" id="UP000245631">
    <property type="component" value="Unassembled WGS sequence"/>
</dbReference>
<accession>A0A8E2WIE6</accession>
<dbReference type="GeneID" id="61049555"/>
<organism evidence="2 3">
    <name type="scientific">Rhizobium loti</name>
    <name type="common">Mesorhizobium loti</name>
    <dbReference type="NCBI Taxonomy" id="381"/>
    <lineage>
        <taxon>Bacteria</taxon>
        <taxon>Pseudomonadati</taxon>
        <taxon>Pseudomonadota</taxon>
        <taxon>Alphaproteobacteria</taxon>
        <taxon>Hyphomicrobiales</taxon>
        <taxon>Phyllobacteriaceae</taxon>
        <taxon>Mesorhizobium</taxon>
    </lineage>
</organism>
<comment type="caution">
    <text evidence="2">The sequence shown here is derived from an EMBL/GenBank/DDBJ whole genome shotgun (WGS) entry which is preliminary data.</text>
</comment>
<proteinExistence type="predicted"/>
<dbReference type="AlphaFoldDB" id="A0A8E2WIE6"/>
<gene>
    <name evidence="2" type="ORF">C8D77_101198</name>
</gene>
<sequence length="219" mass="23846">MTFYNAKLPGSISQGSEFAPVSLVDIARGPTGHDQRRSRRSRRLRRCNIGKNIRTVDDVYDILSFFEVMDGPAHSFAIQNLIDYKTCKPSGTVTALDAAIGIGDGVNLAFQLKKQYKVTKVDASVIAVDRTIYLPVLGTVLVAVDGVLKTEAVDYIIDYATGALTFIAGHEPADTKAVTAGFAFNEKVRFDTNDLGHVMEFFRVGSVPSIPLVEVPFDA</sequence>
<evidence type="ECO:0000313" key="2">
    <source>
        <dbReference type="EMBL" id="PWJ93519.1"/>
    </source>
</evidence>
<reference evidence="2 3" key="1">
    <citation type="submission" date="2018-05" db="EMBL/GenBank/DDBJ databases">
        <title>Genomic Encyclopedia of Type Strains, Phase IV (KMG-IV): sequencing the most valuable type-strain genomes for metagenomic binning, comparative biology and taxonomic classification.</title>
        <authorList>
            <person name="Goeker M."/>
        </authorList>
    </citation>
    <scope>NUCLEOTIDE SEQUENCE [LARGE SCALE GENOMIC DNA]</scope>
    <source>
        <strain evidence="2 3">DSM 2626</strain>
    </source>
</reference>
<protein>
    <submittedName>
        <fullName evidence="2">Uncharacterized protein (TIGR02217 family)</fullName>
    </submittedName>
</protein>
<feature type="domain" description="DUF2460" evidence="1">
    <location>
        <begin position="7"/>
        <end position="215"/>
    </location>
</feature>
<dbReference type="InterPro" id="IPR011740">
    <property type="entry name" value="DUF2460"/>
</dbReference>
<dbReference type="EMBL" id="QGGH01000001">
    <property type="protein sequence ID" value="PWJ93519.1"/>
    <property type="molecule type" value="Genomic_DNA"/>
</dbReference>
<dbReference type="NCBIfam" id="TIGR02217">
    <property type="entry name" value="chp_TIGR02217"/>
    <property type="match status" value="1"/>
</dbReference>